<dbReference type="Proteomes" id="UP000257014">
    <property type="component" value="Unassembled WGS sequence"/>
</dbReference>
<organism evidence="1 2">
    <name type="scientific">Caldibacillus debilis</name>
    <dbReference type="NCBI Taxonomy" id="301148"/>
    <lineage>
        <taxon>Bacteria</taxon>
        <taxon>Bacillati</taxon>
        <taxon>Bacillota</taxon>
        <taxon>Bacilli</taxon>
        <taxon>Bacillales</taxon>
        <taxon>Bacillaceae</taxon>
        <taxon>Caldibacillus</taxon>
    </lineage>
</organism>
<name>A0A3E0JX66_9BACI</name>
<evidence type="ECO:0000313" key="2">
    <source>
        <dbReference type="Proteomes" id="UP000257014"/>
    </source>
</evidence>
<gene>
    <name evidence="1" type="ORF">C6P37_15660</name>
</gene>
<comment type="caution">
    <text evidence="1">The sequence shown here is derived from an EMBL/GenBank/DDBJ whole genome shotgun (WGS) entry which is preliminary data.</text>
</comment>
<protein>
    <submittedName>
        <fullName evidence="1">Uncharacterized protein</fullName>
    </submittedName>
</protein>
<dbReference type="AlphaFoldDB" id="A0A3E0JX66"/>
<reference evidence="1 2" key="1">
    <citation type="submission" date="2018-03" db="EMBL/GenBank/DDBJ databases">
        <authorList>
            <person name="Keele B.F."/>
        </authorList>
    </citation>
    <scope>NUCLEOTIDE SEQUENCE [LARGE SCALE GENOMIC DNA]</scope>
    <source>
        <strain evidence="1">ZCTH4_d</strain>
    </source>
</reference>
<accession>A0A3E0JX66</accession>
<dbReference type="EMBL" id="QEWE01000036">
    <property type="protein sequence ID" value="REJ24816.1"/>
    <property type="molecule type" value="Genomic_DNA"/>
</dbReference>
<evidence type="ECO:0000313" key="1">
    <source>
        <dbReference type="EMBL" id="REJ24816.1"/>
    </source>
</evidence>
<sequence length="67" mass="7998">MNVSSQENDRIFGIELFHDLAKKMQKFSCERRIYTYTTDSDLFRFRISSADTKNMKAEHGIVFLLFR</sequence>
<proteinExistence type="predicted"/>